<organism evidence="4 5">
    <name type="scientific">Actinomadura meyerae</name>
    <dbReference type="NCBI Taxonomy" id="240840"/>
    <lineage>
        <taxon>Bacteria</taxon>
        <taxon>Bacillati</taxon>
        <taxon>Actinomycetota</taxon>
        <taxon>Actinomycetes</taxon>
        <taxon>Streptosporangiales</taxon>
        <taxon>Thermomonosporaceae</taxon>
        <taxon>Actinomadura</taxon>
    </lineage>
</organism>
<evidence type="ECO:0000256" key="1">
    <source>
        <dbReference type="SAM" id="Coils"/>
    </source>
</evidence>
<keyword evidence="3" id="KW-0812">Transmembrane</keyword>
<evidence type="ECO:0000313" key="4">
    <source>
        <dbReference type="EMBL" id="SNT26773.1"/>
    </source>
</evidence>
<dbReference type="OrthoDB" id="3466737at2"/>
<dbReference type="EMBL" id="FZOR01000021">
    <property type="protein sequence ID" value="SNT26773.1"/>
    <property type="molecule type" value="Genomic_DNA"/>
</dbReference>
<keyword evidence="5" id="KW-1185">Reference proteome</keyword>
<feature type="coiled-coil region" evidence="1">
    <location>
        <begin position="50"/>
        <end position="104"/>
    </location>
</feature>
<dbReference type="Gene3D" id="1.20.1260.20">
    <property type="entry name" value="PPE superfamily"/>
    <property type="match status" value="1"/>
</dbReference>
<evidence type="ECO:0000256" key="2">
    <source>
        <dbReference type="SAM" id="MobiDB-lite"/>
    </source>
</evidence>
<accession>A0A239LA94</accession>
<evidence type="ECO:0000313" key="5">
    <source>
        <dbReference type="Proteomes" id="UP000198318"/>
    </source>
</evidence>
<keyword evidence="3" id="KW-0472">Membrane</keyword>
<protein>
    <recommendedName>
        <fullName evidence="6">Proteins of 100 residues with WXG</fullName>
    </recommendedName>
</protein>
<feature type="transmembrane region" description="Helical" evidence="3">
    <location>
        <begin position="135"/>
        <end position="156"/>
    </location>
</feature>
<evidence type="ECO:0008006" key="6">
    <source>
        <dbReference type="Google" id="ProtNLM"/>
    </source>
</evidence>
<reference evidence="4 5" key="1">
    <citation type="submission" date="2017-06" db="EMBL/GenBank/DDBJ databases">
        <authorList>
            <person name="Kim H.J."/>
            <person name="Triplett B.A."/>
        </authorList>
    </citation>
    <scope>NUCLEOTIDE SEQUENCE [LARGE SCALE GENOMIC DNA]</scope>
    <source>
        <strain evidence="4 5">DSM 44715</strain>
    </source>
</reference>
<sequence>MTDVLGAAKGLAQAAMYECIFVSTVIPAAIPMNPIVYQAQGDPKKIWDAADGWKETIDELTKAKEQIETLTRGVQQTAWEGDDRTAFEQRAEEYRQQLEAAIATAWVVAIALWILAVMIAVFIYLMFIIITLLGIFAAAICIAAGSIIGAPAAVELEAQANQFATMAYRVLSMGSKVLTITFGATAGIFGLACAGNIAWQWGHGNDDVFKTFGQATVNGLDDMLKGTLNFLEQKFTAKFMGEGQAGKWTGIPQSSRVAPLTGLERGVTGLGAVDTANGGPVLVAGGEKLAGAAGIKGDEYGSGEDGEPDPGRNYVDKTQPHR</sequence>
<feature type="transmembrane region" description="Helical" evidence="3">
    <location>
        <begin position="177"/>
        <end position="199"/>
    </location>
</feature>
<feature type="transmembrane region" description="Helical" evidence="3">
    <location>
        <begin position="100"/>
        <end position="129"/>
    </location>
</feature>
<dbReference type="RefSeq" id="WP_089327938.1">
    <property type="nucleotide sequence ID" value="NZ_FZOR01000021.1"/>
</dbReference>
<dbReference type="Proteomes" id="UP000198318">
    <property type="component" value="Unassembled WGS sequence"/>
</dbReference>
<proteinExistence type="predicted"/>
<keyword evidence="3" id="KW-1133">Transmembrane helix</keyword>
<dbReference type="AlphaFoldDB" id="A0A239LA94"/>
<name>A0A239LA94_9ACTN</name>
<dbReference type="InterPro" id="IPR038332">
    <property type="entry name" value="PPE_sf"/>
</dbReference>
<evidence type="ECO:0000256" key="3">
    <source>
        <dbReference type="SAM" id="Phobius"/>
    </source>
</evidence>
<keyword evidence="1" id="KW-0175">Coiled coil</keyword>
<feature type="region of interest" description="Disordered" evidence="2">
    <location>
        <begin position="294"/>
        <end position="322"/>
    </location>
</feature>
<gene>
    <name evidence="4" type="ORF">SAMN05443665_102189</name>
</gene>